<organism evidence="4 5">
    <name type="scientific">Folsomia candida</name>
    <name type="common">Springtail</name>
    <dbReference type="NCBI Taxonomy" id="158441"/>
    <lineage>
        <taxon>Eukaryota</taxon>
        <taxon>Metazoa</taxon>
        <taxon>Ecdysozoa</taxon>
        <taxon>Arthropoda</taxon>
        <taxon>Hexapoda</taxon>
        <taxon>Collembola</taxon>
        <taxon>Entomobryomorpha</taxon>
        <taxon>Isotomoidea</taxon>
        <taxon>Isotomidae</taxon>
        <taxon>Proisotominae</taxon>
        <taxon>Folsomia</taxon>
    </lineage>
</organism>
<keyword evidence="1 2" id="KW-0482">Metalloprotease</keyword>
<name>A0A226DSA1_FOLCA</name>
<dbReference type="OMA" id="NCANFPL"/>
<dbReference type="GO" id="GO:0008270">
    <property type="term" value="F:zinc ion binding"/>
    <property type="evidence" value="ECO:0007669"/>
    <property type="project" value="UniProtKB-UniRule"/>
</dbReference>
<gene>
    <name evidence="4" type="ORF">Fcan01_17169</name>
</gene>
<dbReference type="SMART" id="SM00235">
    <property type="entry name" value="ZnMc"/>
    <property type="match status" value="1"/>
</dbReference>
<dbReference type="PANTHER" id="PTHR10127:SF850">
    <property type="entry name" value="METALLOENDOPEPTIDASE"/>
    <property type="match status" value="1"/>
</dbReference>
<feature type="binding site" evidence="1">
    <location>
        <position position="138"/>
    </location>
    <ligand>
        <name>Zn(2+)</name>
        <dbReference type="ChEBI" id="CHEBI:29105"/>
        <note>catalytic</note>
    </ligand>
</feature>
<dbReference type="Proteomes" id="UP000198287">
    <property type="component" value="Unassembled WGS sequence"/>
</dbReference>
<dbReference type="GO" id="GO:0004222">
    <property type="term" value="F:metalloendopeptidase activity"/>
    <property type="evidence" value="ECO:0007669"/>
    <property type="project" value="UniProtKB-UniRule"/>
</dbReference>
<dbReference type="SMART" id="SM00696">
    <property type="entry name" value="DM9"/>
    <property type="match status" value="1"/>
</dbReference>
<dbReference type="PROSITE" id="PS51864">
    <property type="entry name" value="ASTACIN"/>
    <property type="match status" value="1"/>
</dbReference>
<dbReference type="Pfam" id="PF01400">
    <property type="entry name" value="Astacin"/>
    <property type="match status" value="1"/>
</dbReference>
<comment type="cofactor">
    <cofactor evidence="1 2">
        <name>Zn(2+)</name>
        <dbReference type="ChEBI" id="CHEBI:29105"/>
    </cofactor>
    <text evidence="1 2">Binds 1 zinc ion per subunit.</text>
</comment>
<protein>
    <recommendedName>
        <fullName evidence="2">Metalloendopeptidase</fullName>
        <ecNumber evidence="2">3.4.24.-</ecNumber>
    </recommendedName>
</protein>
<dbReference type="PRINTS" id="PR00480">
    <property type="entry name" value="ASTACIN"/>
</dbReference>
<evidence type="ECO:0000259" key="3">
    <source>
        <dbReference type="PROSITE" id="PS51864"/>
    </source>
</evidence>
<feature type="binding site" evidence="1">
    <location>
        <position position="128"/>
    </location>
    <ligand>
        <name>Zn(2+)</name>
        <dbReference type="ChEBI" id="CHEBI:29105"/>
        <note>catalytic</note>
    </ligand>
</feature>
<sequence>MGKLPTILLLCFGSTVATQNGTLFGISPFGPIIGVPVSPAPSRFWPGGRVAYQIDASFDSTDRATLAAAIADYHAKTCIRWVQANEAAHVVFIRNRAGSGCASTASCYTGGRTTATFETCVSREKMVHEMGHVLCFGHEQNRNDKAGWIYDCGTEKYEHLNFGHLYDYMSIMHYGCWSCIAPTREGVSLDQCESRDGLSILDAEKINDMYNCGGCQSYRFRFPHMLSGTTNVVLGGSEPSGEPYYVCRAFVKGEIVSGKSVVRGGVWSCWVPHGGSEYGVPNQEEFEVLTNPANVNLRWVAGGGGAVPGNAIASGRTANGEPVYVSRCRANINGQLVNIPGKVYKSRAGEAFYPYGGAEVKCTVFDVLVCG</sequence>
<feature type="active site" evidence="1">
    <location>
        <position position="129"/>
    </location>
</feature>
<feature type="signal peptide" evidence="2">
    <location>
        <begin position="1"/>
        <end position="17"/>
    </location>
</feature>
<feature type="chain" id="PRO_5011827177" description="Metalloendopeptidase" evidence="2">
    <location>
        <begin position="18"/>
        <end position="371"/>
    </location>
</feature>
<dbReference type="EMBL" id="LNIX01000012">
    <property type="protein sequence ID" value="OXA48382.1"/>
    <property type="molecule type" value="Genomic_DNA"/>
</dbReference>
<dbReference type="InterPro" id="IPR001506">
    <property type="entry name" value="Peptidase_M12A"/>
</dbReference>
<keyword evidence="2" id="KW-0732">Signal</keyword>
<dbReference type="STRING" id="158441.A0A226DSA1"/>
<proteinExistence type="predicted"/>
<dbReference type="EC" id="3.4.24.-" evidence="2"/>
<accession>A0A226DSA1</accession>
<dbReference type="InterPro" id="IPR024079">
    <property type="entry name" value="MetalloPept_cat_dom_sf"/>
</dbReference>
<keyword evidence="5" id="KW-1185">Reference proteome</keyword>
<feature type="domain" description="Peptidase M12A" evidence="3">
    <location>
        <begin position="35"/>
        <end position="213"/>
    </location>
</feature>
<dbReference type="SUPFAM" id="SSF55486">
    <property type="entry name" value="Metalloproteases ('zincins'), catalytic domain"/>
    <property type="match status" value="1"/>
</dbReference>
<evidence type="ECO:0000256" key="1">
    <source>
        <dbReference type="PROSITE-ProRule" id="PRU01211"/>
    </source>
</evidence>
<dbReference type="InterPro" id="IPR006026">
    <property type="entry name" value="Peptidase_Metallo"/>
</dbReference>
<reference evidence="4 5" key="1">
    <citation type="submission" date="2015-12" db="EMBL/GenBank/DDBJ databases">
        <title>The genome of Folsomia candida.</title>
        <authorList>
            <person name="Faddeeva A."/>
            <person name="Derks M.F."/>
            <person name="Anvar Y."/>
            <person name="Smit S."/>
            <person name="Van Straalen N."/>
            <person name="Roelofs D."/>
        </authorList>
    </citation>
    <scope>NUCLEOTIDE SEQUENCE [LARGE SCALE GENOMIC DNA]</scope>
    <source>
        <strain evidence="4 5">VU population</strain>
        <tissue evidence="4">Whole body</tissue>
    </source>
</reference>
<keyword evidence="1 2" id="KW-0378">Hydrolase</keyword>
<dbReference type="Gene3D" id="3.40.390.10">
    <property type="entry name" value="Collagenase (Catalytic Domain)"/>
    <property type="match status" value="1"/>
</dbReference>
<dbReference type="AlphaFoldDB" id="A0A226DSA1"/>
<dbReference type="InterPro" id="IPR006616">
    <property type="entry name" value="DM9_repeat"/>
</dbReference>
<evidence type="ECO:0000313" key="4">
    <source>
        <dbReference type="EMBL" id="OXA48382.1"/>
    </source>
</evidence>
<dbReference type="GO" id="GO:0006508">
    <property type="term" value="P:proteolysis"/>
    <property type="evidence" value="ECO:0007669"/>
    <property type="project" value="UniProtKB-KW"/>
</dbReference>
<comment type="caution">
    <text evidence="4">The sequence shown here is derived from an EMBL/GenBank/DDBJ whole genome shotgun (WGS) entry which is preliminary data.</text>
</comment>
<keyword evidence="1 2" id="KW-0645">Protease</keyword>
<keyword evidence="1 2" id="KW-0862">Zinc</keyword>
<dbReference type="OrthoDB" id="1925699at2759"/>
<comment type="caution">
    <text evidence="1">Lacks conserved residue(s) required for the propagation of feature annotation.</text>
</comment>
<feature type="binding site" evidence="1">
    <location>
        <position position="132"/>
    </location>
    <ligand>
        <name>Zn(2+)</name>
        <dbReference type="ChEBI" id="CHEBI:29105"/>
        <note>catalytic</note>
    </ligand>
</feature>
<keyword evidence="1 2" id="KW-0479">Metal-binding</keyword>
<dbReference type="PANTHER" id="PTHR10127">
    <property type="entry name" value="DISCOIDIN, CUB, EGF, LAMININ , AND ZINC METALLOPROTEASE DOMAIN CONTAINING"/>
    <property type="match status" value="1"/>
</dbReference>
<evidence type="ECO:0000313" key="5">
    <source>
        <dbReference type="Proteomes" id="UP000198287"/>
    </source>
</evidence>
<dbReference type="Pfam" id="PF11901">
    <property type="entry name" value="DM9"/>
    <property type="match status" value="1"/>
</dbReference>
<evidence type="ECO:0000256" key="2">
    <source>
        <dbReference type="RuleBase" id="RU361183"/>
    </source>
</evidence>